<organism evidence="2 3">
    <name type="scientific">Toxoplasma gondii COUG</name>
    <dbReference type="NCBI Taxonomy" id="1074873"/>
    <lineage>
        <taxon>Eukaryota</taxon>
        <taxon>Sar</taxon>
        <taxon>Alveolata</taxon>
        <taxon>Apicomplexa</taxon>
        <taxon>Conoidasida</taxon>
        <taxon>Coccidia</taxon>
        <taxon>Eucoccidiorida</taxon>
        <taxon>Eimeriorina</taxon>
        <taxon>Sarcocystidae</taxon>
        <taxon>Toxoplasma</taxon>
    </lineage>
</organism>
<sequence length="108" mass="12449">MFSLPVAWHEPAVFVASCGRNAMLLNVTRIERTAKELDDESAGNREQHQRRSSRTGNGETDEKARKGKRGYFEERRQRRQERKRSREREENKDGTKWGQATSAAGEQG</sequence>
<feature type="region of interest" description="Disordered" evidence="1">
    <location>
        <begin position="34"/>
        <end position="108"/>
    </location>
</feature>
<protein>
    <submittedName>
        <fullName evidence="2">Uncharacterized protein</fullName>
    </submittedName>
</protein>
<feature type="compositionally biased region" description="Basic and acidic residues" evidence="1">
    <location>
        <begin position="34"/>
        <end position="49"/>
    </location>
</feature>
<comment type="caution">
    <text evidence="2">The sequence shown here is derived from an EMBL/GenBank/DDBJ whole genome shotgun (WGS) entry which is preliminary data.</text>
</comment>
<feature type="compositionally biased region" description="Basic and acidic residues" evidence="1">
    <location>
        <begin position="60"/>
        <end position="76"/>
    </location>
</feature>
<evidence type="ECO:0000313" key="2">
    <source>
        <dbReference type="EMBL" id="PIL97741.1"/>
    </source>
</evidence>
<dbReference type="AlphaFoldDB" id="A0A2G8XRT1"/>
<evidence type="ECO:0000313" key="3">
    <source>
        <dbReference type="Proteomes" id="UP000236343"/>
    </source>
</evidence>
<feature type="compositionally biased region" description="Basic and acidic residues" evidence="1">
    <location>
        <begin position="84"/>
        <end position="95"/>
    </location>
</feature>
<evidence type="ECO:0000256" key="1">
    <source>
        <dbReference type="SAM" id="MobiDB-lite"/>
    </source>
</evidence>
<dbReference type="Proteomes" id="UP000236343">
    <property type="component" value="Unassembled WGS sequence"/>
</dbReference>
<reference evidence="2 3" key="1">
    <citation type="journal article" date="2016" name="Nat. Commun.">
        <title>Local admixture of amplified and diversified secreted pathogenesis determinants shapes mosaic Toxoplasma gondii genomes.</title>
        <authorList>
            <person name="Lorenzi H."/>
            <person name="Khan A."/>
            <person name="Behnke M.S."/>
            <person name="Namasivayam S."/>
            <person name="Swapna L.S."/>
            <person name="Hadjithomas M."/>
            <person name="Karamycheva S."/>
            <person name="Pinney D."/>
            <person name="Brunk B.P."/>
            <person name="Ajioka J.W."/>
            <person name="Ajzenberg D."/>
            <person name="Boothroyd J.C."/>
            <person name="Boyle J.P."/>
            <person name="Darde M.L."/>
            <person name="Diaz-Miranda M.A."/>
            <person name="Dubey J.P."/>
            <person name="Fritz H.M."/>
            <person name="Gennari S.M."/>
            <person name="Gregory B.D."/>
            <person name="Kim K."/>
            <person name="Saeij J.P."/>
            <person name="Su C."/>
            <person name="White M.W."/>
            <person name="Zhu X.Q."/>
            <person name="Howe D.K."/>
            <person name="Rosenthal B.M."/>
            <person name="Grigg M.E."/>
            <person name="Parkinson J."/>
            <person name="Liu L."/>
            <person name="Kissinger J.C."/>
            <person name="Roos D.S."/>
            <person name="Sibley L.D."/>
        </authorList>
    </citation>
    <scope>NUCLEOTIDE SEQUENCE [LARGE SCALE GENOMIC DNA]</scope>
    <source>
        <strain evidence="2 3">COUG</strain>
    </source>
</reference>
<gene>
    <name evidence="2" type="ORF">TGCOUG_294030</name>
</gene>
<accession>A0A2G8XRT1</accession>
<proteinExistence type="predicted"/>
<dbReference type="VEuPathDB" id="ToxoDB:TGCOUG_294030"/>
<dbReference type="EMBL" id="AGQR02003059">
    <property type="protein sequence ID" value="PIL97741.1"/>
    <property type="molecule type" value="Genomic_DNA"/>
</dbReference>
<feature type="compositionally biased region" description="Polar residues" evidence="1">
    <location>
        <begin position="98"/>
        <end position="108"/>
    </location>
</feature>
<name>A0A2G8XRT1_TOXGO</name>